<sequence length="120" mass="13172">MWQITSSSPSHPANSFFYPRLKRLPPIAKVTFIKLKGKITSFLDIASNVTATGNEIEEHLPGTPLDCEVSLWSPWGLCKGSCGSKGVEIRTRYIRMKAANNGTACPSLSDNKDCEPENCI</sequence>
<evidence type="ECO:0000256" key="3">
    <source>
        <dbReference type="ARBA" id="ARBA00023180"/>
    </source>
</evidence>
<dbReference type="Pfam" id="PF19028">
    <property type="entry name" value="TSP1_spondin"/>
    <property type="match status" value="1"/>
</dbReference>
<dbReference type="GO" id="GO:0031012">
    <property type="term" value="C:extracellular matrix"/>
    <property type="evidence" value="ECO:0007669"/>
    <property type="project" value="TreeGrafter"/>
</dbReference>
<organism evidence="5 6">
    <name type="scientific">Eleutherodactylus coqui</name>
    <name type="common">Puerto Rican coqui</name>
    <dbReference type="NCBI Taxonomy" id="57060"/>
    <lineage>
        <taxon>Eukaryota</taxon>
        <taxon>Metazoa</taxon>
        <taxon>Chordata</taxon>
        <taxon>Craniata</taxon>
        <taxon>Vertebrata</taxon>
        <taxon>Euteleostomi</taxon>
        <taxon>Amphibia</taxon>
        <taxon>Batrachia</taxon>
        <taxon>Anura</taxon>
        <taxon>Neobatrachia</taxon>
        <taxon>Hyloidea</taxon>
        <taxon>Eleutherodactylidae</taxon>
        <taxon>Eleutherodactylinae</taxon>
        <taxon>Eleutherodactylus</taxon>
        <taxon>Eleutherodactylus</taxon>
    </lineage>
</organism>
<dbReference type="OrthoDB" id="6090599at2759"/>
<name>A0A8J6E642_ELECQ</name>
<evidence type="ECO:0000313" key="6">
    <source>
        <dbReference type="Proteomes" id="UP000770717"/>
    </source>
</evidence>
<evidence type="ECO:0000313" key="5">
    <source>
        <dbReference type="EMBL" id="KAG9461574.1"/>
    </source>
</evidence>
<evidence type="ECO:0000256" key="1">
    <source>
        <dbReference type="ARBA" id="ARBA00022729"/>
    </source>
</evidence>
<keyword evidence="1" id="KW-0732">Signal</keyword>
<dbReference type="FunFam" id="2.20.100.10:FF:000037">
    <property type="entry name" value="Spondin 2"/>
    <property type="match status" value="1"/>
</dbReference>
<dbReference type="PANTHER" id="PTHR11311">
    <property type="entry name" value="SPONDIN"/>
    <property type="match status" value="1"/>
</dbReference>
<comment type="caution">
    <text evidence="5">The sequence shown here is derived from an EMBL/GenBank/DDBJ whole genome shotgun (WGS) entry which is preliminary data.</text>
</comment>
<dbReference type="SUPFAM" id="SSF82895">
    <property type="entry name" value="TSP-1 type 1 repeat"/>
    <property type="match status" value="1"/>
</dbReference>
<dbReference type="Proteomes" id="UP000770717">
    <property type="component" value="Unassembled WGS sequence"/>
</dbReference>
<gene>
    <name evidence="5" type="ORF">GDO78_016375</name>
</gene>
<protein>
    <recommendedName>
        <fullName evidence="4">Spondin-like TSP1 domain-containing protein</fullName>
    </recommendedName>
</protein>
<keyword evidence="6" id="KW-1185">Reference proteome</keyword>
<dbReference type="PANTHER" id="PTHR11311:SF15">
    <property type="entry name" value="SPONDIN-2"/>
    <property type="match status" value="1"/>
</dbReference>
<dbReference type="InterPro" id="IPR044004">
    <property type="entry name" value="TSP1_spondin_dom"/>
</dbReference>
<dbReference type="EMBL" id="WNTK01019463">
    <property type="protein sequence ID" value="KAG9461574.1"/>
    <property type="molecule type" value="Genomic_DNA"/>
</dbReference>
<keyword evidence="2" id="KW-1015">Disulfide bond</keyword>
<evidence type="ECO:0000256" key="2">
    <source>
        <dbReference type="ARBA" id="ARBA00023157"/>
    </source>
</evidence>
<accession>A0A8J6E642</accession>
<feature type="domain" description="Spondin-like TSP1" evidence="4">
    <location>
        <begin position="67"/>
        <end position="119"/>
    </location>
</feature>
<dbReference type="SMART" id="SM00209">
    <property type="entry name" value="TSP1"/>
    <property type="match status" value="1"/>
</dbReference>
<dbReference type="InterPro" id="IPR051418">
    <property type="entry name" value="Spondin/Thrombospondin_T1"/>
</dbReference>
<dbReference type="InterPro" id="IPR000884">
    <property type="entry name" value="TSP1_rpt"/>
</dbReference>
<reference evidence="5" key="1">
    <citation type="thesis" date="2020" institute="ProQuest LLC" country="789 East Eisenhower Parkway, Ann Arbor, MI, USA">
        <title>Comparative Genomics and Chromosome Evolution.</title>
        <authorList>
            <person name="Mudd A.B."/>
        </authorList>
    </citation>
    <scope>NUCLEOTIDE SEQUENCE</scope>
    <source>
        <strain evidence="5">HN-11 Male</strain>
        <tissue evidence="5">Kidney and liver</tissue>
    </source>
</reference>
<dbReference type="GO" id="GO:0007155">
    <property type="term" value="P:cell adhesion"/>
    <property type="evidence" value="ECO:0007669"/>
    <property type="project" value="TreeGrafter"/>
</dbReference>
<dbReference type="AlphaFoldDB" id="A0A8J6E642"/>
<keyword evidence="3" id="KW-0325">Glycoprotein</keyword>
<dbReference type="InterPro" id="IPR036383">
    <property type="entry name" value="TSP1_rpt_sf"/>
</dbReference>
<evidence type="ECO:0000259" key="4">
    <source>
        <dbReference type="Pfam" id="PF19028"/>
    </source>
</evidence>
<dbReference type="Gene3D" id="2.20.100.10">
    <property type="entry name" value="Thrombospondin type-1 (TSP1) repeat"/>
    <property type="match status" value="1"/>
</dbReference>
<proteinExistence type="predicted"/>
<dbReference type="PROSITE" id="PS50092">
    <property type="entry name" value="TSP1"/>
    <property type="match status" value="1"/>
</dbReference>